<keyword evidence="4" id="KW-1185">Reference proteome</keyword>
<evidence type="ECO:0000313" key="4">
    <source>
        <dbReference type="Proteomes" id="UP001597114"/>
    </source>
</evidence>
<feature type="domain" description="Isochorismatase-like" evidence="2">
    <location>
        <begin position="23"/>
        <end position="205"/>
    </location>
</feature>
<evidence type="ECO:0000256" key="1">
    <source>
        <dbReference type="ARBA" id="ARBA00022801"/>
    </source>
</evidence>
<accession>A0ABW4F5U4</accession>
<dbReference type="PANTHER" id="PTHR43540">
    <property type="entry name" value="PEROXYUREIDOACRYLATE/UREIDOACRYLATE AMIDOHYDROLASE-RELATED"/>
    <property type="match status" value="1"/>
</dbReference>
<dbReference type="InterPro" id="IPR050272">
    <property type="entry name" value="Isochorismatase-like_hydrls"/>
</dbReference>
<protein>
    <submittedName>
        <fullName evidence="3">Cysteine hydrolase family protein</fullName>
    </submittedName>
</protein>
<dbReference type="RefSeq" id="WP_344724988.1">
    <property type="nucleotide sequence ID" value="NZ_BAAAUS010000028.1"/>
</dbReference>
<dbReference type="EMBL" id="JBHUCO010000054">
    <property type="protein sequence ID" value="MFD1522936.1"/>
    <property type="molecule type" value="Genomic_DNA"/>
</dbReference>
<dbReference type="CDD" id="cd00431">
    <property type="entry name" value="cysteine_hydrolases"/>
    <property type="match status" value="1"/>
</dbReference>
<name>A0ABW4F5U4_9PSEU</name>
<organism evidence="3 4">
    <name type="scientific">Pseudonocardia yunnanensis</name>
    <dbReference type="NCBI Taxonomy" id="58107"/>
    <lineage>
        <taxon>Bacteria</taxon>
        <taxon>Bacillati</taxon>
        <taxon>Actinomycetota</taxon>
        <taxon>Actinomycetes</taxon>
        <taxon>Pseudonocardiales</taxon>
        <taxon>Pseudonocardiaceae</taxon>
        <taxon>Pseudonocardia</taxon>
    </lineage>
</organism>
<sequence>MNGTKMSREVVGKIKYEYDVTTTVLLGVDFQLAFGESSWEPVPGAAAAVDNFRAAATAWRAAGGTVVHLVTTFTEDRRPTGRATDFAPDAADALAVNEPMAASYPDVIMSDELVIAKTSFSGVLSSDLVARLHTDGVDSVVLGGLTTPICVQTTADNLSMSGFKVTVLSDACASQAIGRLSATEAHNAAIERLAYLFTAVATTADFVVEVALDFKKHLVN</sequence>
<dbReference type="Pfam" id="PF00857">
    <property type="entry name" value="Isochorismatase"/>
    <property type="match status" value="1"/>
</dbReference>
<proteinExistence type="predicted"/>
<dbReference type="PANTHER" id="PTHR43540:SF1">
    <property type="entry name" value="ISOCHORISMATASE HYDROLASE"/>
    <property type="match status" value="1"/>
</dbReference>
<evidence type="ECO:0000313" key="3">
    <source>
        <dbReference type="EMBL" id="MFD1522936.1"/>
    </source>
</evidence>
<comment type="caution">
    <text evidence="3">The sequence shown here is derived from an EMBL/GenBank/DDBJ whole genome shotgun (WGS) entry which is preliminary data.</text>
</comment>
<dbReference type="GO" id="GO:0016787">
    <property type="term" value="F:hydrolase activity"/>
    <property type="evidence" value="ECO:0007669"/>
    <property type="project" value="UniProtKB-KW"/>
</dbReference>
<dbReference type="InterPro" id="IPR036380">
    <property type="entry name" value="Isochorismatase-like_sf"/>
</dbReference>
<dbReference type="Gene3D" id="3.40.50.850">
    <property type="entry name" value="Isochorismatase-like"/>
    <property type="match status" value="1"/>
</dbReference>
<reference evidence="4" key="1">
    <citation type="journal article" date="2019" name="Int. J. Syst. Evol. Microbiol.">
        <title>The Global Catalogue of Microorganisms (GCM) 10K type strain sequencing project: providing services to taxonomists for standard genome sequencing and annotation.</title>
        <authorList>
            <consortium name="The Broad Institute Genomics Platform"/>
            <consortium name="The Broad Institute Genome Sequencing Center for Infectious Disease"/>
            <person name="Wu L."/>
            <person name="Ma J."/>
        </authorList>
    </citation>
    <scope>NUCLEOTIDE SEQUENCE [LARGE SCALE GENOMIC DNA]</scope>
    <source>
        <strain evidence="4">CCM 7043</strain>
    </source>
</reference>
<evidence type="ECO:0000259" key="2">
    <source>
        <dbReference type="Pfam" id="PF00857"/>
    </source>
</evidence>
<dbReference type="Proteomes" id="UP001597114">
    <property type="component" value="Unassembled WGS sequence"/>
</dbReference>
<gene>
    <name evidence="3" type="ORF">ACFSJD_35990</name>
</gene>
<dbReference type="InterPro" id="IPR000868">
    <property type="entry name" value="Isochorismatase-like_dom"/>
</dbReference>
<keyword evidence="1 3" id="KW-0378">Hydrolase</keyword>
<dbReference type="SUPFAM" id="SSF52499">
    <property type="entry name" value="Isochorismatase-like hydrolases"/>
    <property type="match status" value="1"/>
</dbReference>